<dbReference type="PROSITE" id="PS50108">
    <property type="entry name" value="CRIB"/>
    <property type="match status" value="1"/>
</dbReference>
<dbReference type="CDD" id="cd00132">
    <property type="entry name" value="CRIB"/>
    <property type="match status" value="1"/>
</dbReference>
<dbReference type="InterPro" id="IPR044785">
    <property type="entry name" value="RopGAP1-5"/>
</dbReference>
<dbReference type="GO" id="GO:0007165">
    <property type="term" value="P:signal transduction"/>
    <property type="evidence" value="ECO:0007669"/>
    <property type="project" value="InterPro"/>
</dbReference>
<feature type="compositionally biased region" description="Low complexity" evidence="3">
    <location>
        <begin position="541"/>
        <end position="551"/>
    </location>
</feature>
<evidence type="ECO:0000256" key="1">
    <source>
        <dbReference type="ARBA" id="ARBA00008668"/>
    </source>
</evidence>
<dbReference type="PROSITE" id="PS50238">
    <property type="entry name" value="RHOGAP"/>
    <property type="match status" value="1"/>
</dbReference>
<evidence type="ECO:0000259" key="5">
    <source>
        <dbReference type="PROSITE" id="PS50238"/>
    </source>
</evidence>
<accession>A0A0D9ZPK7</accession>
<dbReference type="HOGENOM" id="CLU_015102_0_0_1"/>
<dbReference type="SMART" id="SM00285">
    <property type="entry name" value="PBD"/>
    <property type="match status" value="1"/>
</dbReference>
<keyword evidence="2" id="KW-0343">GTPase activation</keyword>
<dbReference type="Gene3D" id="3.40.50.1110">
    <property type="entry name" value="SGNH hydrolase"/>
    <property type="match status" value="1"/>
</dbReference>
<dbReference type="Proteomes" id="UP000026961">
    <property type="component" value="Chromosome 4"/>
</dbReference>
<dbReference type="Pfam" id="PF00657">
    <property type="entry name" value="Lipase_GDSL"/>
    <property type="match status" value="1"/>
</dbReference>
<dbReference type="Pfam" id="PF00786">
    <property type="entry name" value="PBD"/>
    <property type="match status" value="1"/>
</dbReference>
<keyword evidence="7" id="KW-1185">Reference proteome</keyword>
<dbReference type="InterPro" id="IPR008936">
    <property type="entry name" value="Rho_GTPase_activation_prot"/>
</dbReference>
<feature type="compositionally biased region" description="Basic and acidic residues" evidence="3">
    <location>
        <begin position="388"/>
        <end position="405"/>
    </location>
</feature>
<feature type="region of interest" description="Disordered" evidence="3">
    <location>
        <begin position="1"/>
        <end position="54"/>
    </location>
</feature>
<dbReference type="SMART" id="SM00324">
    <property type="entry name" value="RhoGAP"/>
    <property type="match status" value="1"/>
</dbReference>
<feature type="domain" description="CRIB" evidence="4">
    <location>
        <begin position="95"/>
        <end position="108"/>
    </location>
</feature>
<feature type="compositionally biased region" description="Polar residues" evidence="3">
    <location>
        <begin position="410"/>
        <end position="419"/>
    </location>
</feature>
<comment type="similarity">
    <text evidence="1">Belongs to the 'GDSL' lipolytic enzyme family.</text>
</comment>
<reference evidence="6" key="1">
    <citation type="submission" date="2015-04" db="UniProtKB">
        <authorList>
            <consortium name="EnsemblPlants"/>
        </authorList>
    </citation>
    <scope>IDENTIFICATION</scope>
</reference>
<feature type="compositionally biased region" description="Acidic residues" evidence="3">
    <location>
        <begin position="19"/>
        <end position="42"/>
    </location>
</feature>
<feature type="region of interest" description="Disordered" evidence="3">
    <location>
        <begin position="516"/>
        <end position="566"/>
    </location>
</feature>
<evidence type="ECO:0000256" key="2">
    <source>
        <dbReference type="ARBA" id="ARBA00022468"/>
    </source>
</evidence>
<dbReference type="Pfam" id="PF00620">
    <property type="entry name" value="RhoGAP"/>
    <property type="match status" value="1"/>
</dbReference>
<dbReference type="GO" id="GO:0005096">
    <property type="term" value="F:GTPase activator activity"/>
    <property type="evidence" value="ECO:0007669"/>
    <property type="project" value="UniProtKB-KW"/>
</dbReference>
<dbReference type="SUPFAM" id="SSF48350">
    <property type="entry name" value="GTPase activation domain, GAP"/>
    <property type="match status" value="1"/>
</dbReference>
<dbReference type="FunFam" id="1.10.555.10:FF:000046">
    <property type="entry name" value="Rho GTPase-activating protein 5"/>
    <property type="match status" value="1"/>
</dbReference>
<evidence type="ECO:0000256" key="3">
    <source>
        <dbReference type="SAM" id="MobiDB-lite"/>
    </source>
</evidence>
<feature type="compositionally biased region" description="Basic residues" evidence="3">
    <location>
        <begin position="524"/>
        <end position="540"/>
    </location>
</feature>
<feature type="compositionally biased region" description="Polar residues" evidence="3">
    <location>
        <begin position="326"/>
        <end position="338"/>
    </location>
</feature>
<dbReference type="GO" id="GO:0016788">
    <property type="term" value="F:hydrolase activity, acting on ester bonds"/>
    <property type="evidence" value="ECO:0007669"/>
    <property type="project" value="InterPro"/>
</dbReference>
<feature type="region of interest" description="Disordered" evidence="3">
    <location>
        <begin position="388"/>
        <end position="426"/>
    </location>
</feature>
<dbReference type="CDD" id="cd00159">
    <property type="entry name" value="RhoGAP"/>
    <property type="match status" value="1"/>
</dbReference>
<evidence type="ECO:0000259" key="4">
    <source>
        <dbReference type="PROSITE" id="PS50108"/>
    </source>
</evidence>
<dbReference type="CDD" id="cd01837">
    <property type="entry name" value="SGNH_plant_lipase_like"/>
    <property type="match status" value="1"/>
</dbReference>
<dbReference type="PANTHER" id="PTHR23177">
    <property type="entry name" value="MKIAA1688 PROTEIN"/>
    <property type="match status" value="1"/>
</dbReference>
<proteinExistence type="inferred from homology"/>
<protein>
    <recommendedName>
        <fullName evidence="8">Rho-GAP domain-containing protein</fullName>
    </recommendedName>
</protein>
<dbReference type="InterPro" id="IPR036514">
    <property type="entry name" value="SGNH_hydro_sf"/>
</dbReference>
<evidence type="ECO:0008006" key="8">
    <source>
        <dbReference type="Google" id="ProtNLM"/>
    </source>
</evidence>
<dbReference type="InterPro" id="IPR035669">
    <property type="entry name" value="SGNH_plant_lipase-like"/>
</dbReference>
<evidence type="ECO:0000313" key="6">
    <source>
        <dbReference type="EnsemblPlants" id="OGLUM04G22470.1"/>
    </source>
</evidence>
<dbReference type="Gene3D" id="1.10.555.10">
    <property type="entry name" value="Rho GTPase activation protein"/>
    <property type="match status" value="1"/>
</dbReference>
<evidence type="ECO:0000313" key="7">
    <source>
        <dbReference type="Proteomes" id="UP000026961"/>
    </source>
</evidence>
<dbReference type="PANTHER" id="PTHR23177:SF82">
    <property type="entry name" value="OS04G0577200 PROTEIN"/>
    <property type="match status" value="1"/>
</dbReference>
<feature type="domain" description="Rho-GAP" evidence="5">
    <location>
        <begin position="143"/>
        <end position="321"/>
    </location>
</feature>
<reference evidence="6" key="2">
    <citation type="submission" date="2018-05" db="EMBL/GenBank/DDBJ databases">
        <title>OgluRS3 (Oryza glumaepatula Reference Sequence Version 3).</title>
        <authorList>
            <person name="Zhang J."/>
            <person name="Kudrna D."/>
            <person name="Lee S."/>
            <person name="Talag J."/>
            <person name="Welchert J."/>
            <person name="Wing R.A."/>
        </authorList>
    </citation>
    <scope>NUCLEOTIDE SEQUENCE [LARGE SCALE GENOMIC DNA]</scope>
</reference>
<dbReference type="eggNOG" id="KOG4270">
    <property type="taxonomic scope" value="Eukaryota"/>
</dbReference>
<dbReference type="InterPro" id="IPR001087">
    <property type="entry name" value="GDSL"/>
</dbReference>
<dbReference type="AlphaFoldDB" id="A0A0D9ZPK7"/>
<sequence length="900" mass="98872">MAPFQLRFGLRMSPSRSSDEEEEDDEDEEGFEYEEMLSDDGTDSPPPLMMQAEKGGGGLVGAVVGALRRSLVMCSAGKVGEEEDSEDEEEEGMEIGRPTDVRHVSHVTFDRFGGFLGLPADLEPEVPSPTPSASVNVFGVSPTSLQCSFDHKGNSVPTILLMMQRKLYEREGLKIEGIFRINAENSQEICVRKQLNSGVVPDEVDLHCLAGLIKAWFRELPTGVLDSLTPEQVMHCNTEEDCALLASMLPPVEAALLDWAINLMADVVEHENYNKMNARNIAMVFAPNMTQMADPLTALIHAVQVMNFLKTLILKTLKEREAAGTPKTTEPCSGSPNGQDKPPTPENLERPIICSDQKGIDKPMFDMATCDQLLFGPKQFLDHRENNKFEGPEKHDIGQPKRHSEASPLGNDSNNQVSSPGKEFGNRNVEGLFDKFSFRKGVERLCRHPVFQLSRSMKKSTDVVVFDAPGEARQAWVGVDTEGRCGTARAVGQGGAELSNGAGYWATAEGGVRAHGDGGGGGGCKRRPRAWRRRRRRRRQAAAARIATAPAVSRGQGDGYRRRWRGSRSGNNDYLVTLSKANAPPYGVDFAFSGGKPTGRFTNGRTIADVIGEALGQKSFAPPYLAPNSSAEMMNSGVNYASGSSGIFDETGSFYIGRVPLGQQISYFEKTRARILEIMGEKAATGFLKKALFTVAAGSNDILEYLSPSMPFFGREKYDPSVFQDSLASNLTFYLKRLNQLGARKIVVADVGPLGCIPYVRALEFIPAGECSAFANQLTQGYNKKLKRMIYKLNQEMGPESRFVYANTYEIVMEIIQQYRQYGFENALDPCCGGSFPPFLCIGIANSTSTLCNDRSKYVFWDAFHPTEAVNFIVAGKLLDGNSAVASPINVRELFQYQYK</sequence>
<dbReference type="STRING" id="40148.A0A0D9ZPK7"/>
<dbReference type="InterPro" id="IPR000095">
    <property type="entry name" value="CRIB_dom"/>
</dbReference>
<feature type="region of interest" description="Disordered" evidence="3">
    <location>
        <begin position="321"/>
        <end position="350"/>
    </location>
</feature>
<dbReference type="Gramene" id="OGLUM04G22470.1">
    <property type="protein sequence ID" value="OGLUM04G22470.1"/>
    <property type="gene ID" value="OGLUM04G22470"/>
</dbReference>
<dbReference type="EnsemblPlants" id="OGLUM04G22470.1">
    <property type="protein sequence ID" value="OGLUM04G22470.1"/>
    <property type="gene ID" value="OGLUM04G22470"/>
</dbReference>
<dbReference type="InterPro" id="IPR000198">
    <property type="entry name" value="RhoGAP_dom"/>
</dbReference>
<organism evidence="6">
    <name type="scientific">Oryza glumipatula</name>
    <dbReference type="NCBI Taxonomy" id="40148"/>
    <lineage>
        <taxon>Eukaryota</taxon>
        <taxon>Viridiplantae</taxon>
        <taxon>Streptophyta</taxon>
        <taxon>Embryophyta</taxon>
        <taxon>Tracheophyta</taxon>
        <taxon>Spermatophyta</taxon>
        <taxon>Magnoliopsida</taxon>
        <taxon>Liliopsida</taxon>
        <taxon>Poales</taxon>
        <taxon>Poaceae</taxon>
        <taxon>BOP clade</taxon>
        <taxon>Oryzoideae</taxon>
        <taxon>Oryzeae</taxon>
        <taxon>Oryzinae</taxon>
        <taxon>Oryza</taxon>
    </lineage>
</organism>
<name>A0A0D9ZPK7_9ORYZ</name>